<dbReference type="GO" id="GO:0051920">
    <property type="term" value="F:peroxiredoxin activity"/>
    <property type="evidence" value="ECO:0007669"/>
    <property type="project" value="InterPro"/>
</dbReference>
<feature type="domain" description="Carboxymuconolactone decarboxylase-like" evidence="1">
    <location>
        <begin position="18"/>
        <end position="98"/>
    </location>
</feature>
<reference evidence="4" key="1">
    <citation type="submission" date="2020-06" db="EMBL/GenBank/DDBJ databases">
        <title>Draft genomic sequecing of Geomonas sp. Red736.</title>
        <authorList>
            <person name="Itoh H."/>
            <person name="Xu Z.X."/>
            <person name="Ushijima N."/>
            <person name="Masuda Y."/>
            <person name="Shiratori Y."/>
            <person name="Senoo K."/>
        </authorList>
    </citation>
    <scope>NUCLEOTIDE SEQUENCE [LARGE SCALE GENOMIC DNA]</scope>
    <source>
        <strain evidence="4">Red736</strain>
    </source>
</reference>
<dbReference type="InterPro" id="IPR029032">
    <property type="entry name" value="AhpD-like"/>
</dbReference>
<evidence type="ECO:0000259" key="1">
    <source>
        <dbReference type="Pfam" id="PF02627"/>
    </source>
</evidence>
<dbReference type="PANTHER" id="PTHR33570">
    <property type="entry name" value="4-CARBOXYMUCONOLACTONE DECARBOXYLASE FAMILY PROTEIN"/>
    <property type="match status" value="1"/>
</dbReference>
<proteinExistence type="predicted"/>
<organism evidence="2 4">
    <name type="scientific">Geomonas paludis</name>
    <dbReference type="NCBI Taxonomy" id="2740185"/>
    <lineage>
        <taxon>Bacteria</taxon>
        <taxon>Pseudomonadati</taxon>
        <taxon>Thermodesulfobacteriota</taxon>
        <taxon>Desulfuromonadia</taxon>
        <taxon>Geobacterales</taxon>
        <taxon>Geobacteraceae</taxon>
        <taxon>Geomonas</taxon>
    </lineage>
</organism>
<evidence type="ECO:0000313" key="3">
    <source>
        <dbReference type="EMBL" id="UPU35647.1"/>
    </source>
</evidence>
<accession>A0A6V8MSD2</accession>
<dbReference type="EMBL" id="BLXY01000001">
    <property type="protein sequence ID" value="GFO62774.1"/>
    <property type="molecule type" value="Genomic_DNA"/>
</dbReference>
<keyword evidence="5" id="KW-1185">Reference proteome</keyword>
<reference evidence="3" key="3">
    <citation type="submission" date="2022-04" db="EMBL/GenBank/DDBJ databases">
        <authorList>
            <person name="Liu G."/>
        </authorList>
    </citation>
    <scope>NUCLEOTIDE SEQUENCE</scope>
    <source>
        <strain evidence="3">RG22</strain>
    </source>
</reference>
<sequence>MTKPEAAKGMSDLEAVAPDFARLTKDFLFGEIWERPELSPRDKSLITVTCLVALNRIEQVEFHLKKGLENGLTKEELVAAITHIAFYAGWPTAASGFAHLKNVLDGLEE</sequence>
<dbReference type="AlphaFoldDB" id="A0A6V8MSD2"/>
<dbReference type="Proteomes" id="UP000568888">
    <property type="component" value="Unassembled WGS sequence"/>
</dbReference>
<name>A0A6V8MSD2_9BACT</name>
<dbReference type="InterPro" id="IPR052512">
    <property type="entry name" value="4CMD/NDH-1_regulator"/>
</dbReference>
<gene>
    <name evidence="2" type="ORF">GMPD_06930</name>
    <name evidence="3" type="ORF">M1B72_19745</name>
</gene>
<reference evidence="2" key="2">
    <citation type="journal article" date="2021" name="Int. J. Syst. Evol. Microbiol.">
        <title>Geomonas silvestris sp. nov., Geomonas paludis sp. nov. and Geomonas limicola sp. nov., isolated from terrestrial environments, and emended description of the genus Geomonas.</title>
        <authorList>
            <person name="Itoh H."/>
            <person name="Xu Z."/>
            <person name="Masuda Y."/>
            <person name="Ushijima N."/>
            <person name="Hayakawa C."/>
            <person name="Shiratori Y."/>
            <person name="Senoo K."/>
        </authorList>
    </citation>
    <scope>NUCLEOTIDE SEQUENCE</scope>
    <source>
        <strain evidence="2">Red736</strain>
    </source>
</reference>
<dbReference type="Pfam" id="PF02627">
    <property type="entry name" value="CMD"/>
    <property type="match status" value="1"/>
</dbReference>
<dbReference type="Proteomes" id="UP000831485">
    <property type="component" value="Chromosome"/>
</dbReference>
<dbReference type="SUPFAM" id="SSF69118">
    <property type="entry name" value="AhpD-like"/>
    <property type="match status" value="1"/>
</dbReference>
<dbReference type="Gene3D" id="1.20.1290.10">
    <property type="entry name" value="AhpD-like"/>
    <property type="match status" value="1"/>
</dbReference>
<protein>
    <submittedName>
        <fullName evidence="3">Carboxymuconolactone decarboxylase family protein</fullName>
    </submittedName>
</protein>
<dbReference type="PANTHER" id="PTHR33570:SF9">
    <property type="entry name" value="BLL4600 PROTEIN"/>
    <property type="match status" value="1"/>
</dbReference>
<evidence type="ECO:0000313" key="2">
    <source>
        <dbReference type="EMBL" id="GFO62774.1"/>
    </source>
</evidence>
<evidence type="ECO:0000313" key="5">
    <source>
        <dbReference type="Proteomes" id="UP000831485"/>
    </source>
</evidence>
<dbReference type="EMBL" id="CP096574">
    <property type="protein sequence ID" value="UPU35647.1"/>
    <property type="molecule type" value="Genomic_DNA"/>
</dbReference>
<dbReference type="RefSeq" id="WP_198424604.1">
    <property type="nucleotide sequence ID" value="NZ_BLXY01000001.1"/>
</dbReference>
<dbReference type="InterPro" id="IPR003779">
    <property type="entry name" value="CMD-like"/>
</dbReference>
<evidence type="ECO:0000313" key="4">
    <source>
        <dbReference type="Proteomes" id="UP000568888"/>
    </source>
</evidence>